<sequence length="620" mass="72594">MKFRLNNIKLWFKNESKPIIYKFLPNKINVITGDATTGKTSFLSVIDYCMLSNKNRIIEKTINENVSWYLIDFQINENNFIIARKGANSGTVSSEIYFSQTGEYPEFPYANTTIDELKEILNTEFGISTSEDYLLSNLKTFSYKQFLLFTSISADIIITTNNYFDKSFYEIDNDETLEQILLMAIGVDRMENMKNRKKLDSLNKEISSITRRIKAERRKKEDIDLSLFSLVRECKENNLLSPDFETTPIEAPGILNRIVEEYTVLADNEKTFSAIDALNRQKREIIRKINSIEGYEKEIADYNKNLSSYEDSLKPIEYINENFNEIIKSHEVLLFVGELEKSLVDIKRSYLKSDFKTFTLQEDLDELKKEQQKIAKEITDLPKIKPTFSNEATKYIFVGTIKQRLAHIEEQKNNITNTDIKELERLVKESEVLEALINDIESTKYVMSEELDKAIQRNYDLVNSMPNYNDYKIRFSIEDKFLKLKSPLELFEIETVGSSSNYMFLHLCFYLGLHEHMIKKEQKHVPQFLFIDQPSFPYYSGEGDVKNNDKDKLLDAFSLLNSFLKYVVEELKNEFQIFMVEHAPKEYWEQNNMEYFHTVAEFTDGNGMVPLYVQSNNKPL</sequence>
<dbReference type="Gene3D" id="3.40.50.300">
    <property type="entry name" value="P-loop containing nucleotide triphosphate hydrolases"/>
    <property type="match status" value="1"/>
</dbReference>
<keyword evidence="3" id="KW-1185">Reference proteome</keyword>
<evidence type="ECO:0000313" key="2">
    <source>
        <dbReference type="EMBL" id="MDI5896010.1"/>
    </source>
</evidence>
<evidence type="ECO:0000313" key="3">
    <source>
        <dbReference type="Proteomes" id="UP001243403"/>
    </source>
</evidence>
<feature type="coiled-coil region" evidence="1">
    <location>
        <begin position="278"/>
        <end position="312"/>
    </location>
</feature>
<organism evidence="2 3">
    <name type="scientific">Flavobacterium algoritolerans</name>
    <dbReference type="NCBI Taxonomy" id="3041254"/>
    <lineage>
        <taxon>Bacteria</taxon>
        <taxon>Pseudomonadati</taxon>
        <taxon>Bacteroidota</taxon>
        <taxon>Flavobacteriia</taxon>
        <taxon>Flavobacteriales</taxon>
        <taxon>Flavobacteriaceae</taxon>
        <taxon>Flavobacterium</taxon>
    </lineage>
</organism>
<dbReference type="Pfam" id="PF12532">
    <property type="entry name" value="DUF3732"/>
    <property type="match status" value="1"/>
</dbReference>
<evidence type="ECO:0000256" key="1">
    <source>
        <dbReference type="SAM" id="Coils"/>
    </source>
</evidence>
<comment type="caution">
    <text evidence="2">The sequence shown here is derived from an EMBL/GenBank/DDBJ whole genome shotgun (WGS) entry which is preliminary data.</text>
</comment>
<dbReference type="EMBL" id="JASCRZ010000007">
    <property type="protein sequence ID" value="MDI5896010.1"/>
    <property type="molecule type" value="Genomic_DNA"/>
</dbReference>
<keyword evidence="1" id="KW-0175">Coiled coil</keyword>
<dbReference type="InterPro" id="IPR027417">
    <property type="entry name" value="P-loop_NTPase"/>
</dbReference>
<proteinExistence type="predicted"/>
<accession>A0ABT6VCP5</accession>
<dbReference type="RefSeq" id="WP_282718441.1">
    <property type="nucleotide sequence ID" value="NZ_JASCRZ010000007.1"/>
</dbReference>
<dbReference type="Proteomes" id="UP001243403">
    <property type="component" value="Unassembled WGS sequence"/>
</dbReference>
<dbReference type="InterPro" id="IPR022205">
    <property type="entry name" value="DUF3732"/>
</dbReference>
<name>A0ABT6VCP5_9FLAO</name>
<protein>
    <submittedName>
        <fullName evidence="2">DUF3732 domain-containing protein</fullName>
    </submittedName>
</protein>
<reference evidence="2 3" key="1">
    <citation type="submission" date="2023-04" db="EMBL/GenBank/DDBJ databases">
        <title>Two novel species of Flavobacterium.</title>
        <authorList>
            <person name="Liu Q."/>
            <person name="Xin Y.-H."/>
        </authorList>
    </citation>
    <scope>NUCLEOTIDE SEQUENCE [LARGE SCALE GENOMIC DNA]</scope>
    <source>
        <strain evidence="2 3">LB1P51</strain>
    </source>
</reference>
<gene>
    <name evidence="2" type="ORF">QLS65_14025</name>
</gene>